<dbReference type="RefSeq" id="XP_015524497.1">
    <property type="nucleotide sequence ID" value="XM_015669011.2"/>
</dbReference>
<feature type="transmembrane region" description="Helical" evidence="9">
    <location>
        <begin position="297"/>
        <end position="315"/>
    </location>
</feature>
<feature type="compositionally biased region" description="Polar residues" evidence="8">
    <location>
        <begin position="18"/>
        <end position="31"/>
    </location>
</feature>
<evidence type="ECO:0000256" key="9">
    <source>
        <dbReference type="SAM" id="Phobius"/>
    </source>
</evidence>
<evidence type="ECO:0000313" key="10">
    <source>
        <dbReference type="Proteomes" id="UP000829291"/>
    </source>
</evidence>
<evidence type="ECO:0000256" key="5">
    <source>
        <dbReference type="ARBA" id="ARBA00022989"/>
    </source>
</evidence>
<keyword evidence="4" id="KW-0256">Endoplasmic reticulum</keyword>
<evidence type="ECO:0000256" key="6">
    <source>
        <dbReference type="ARBA" id="ARBA00023098"/>
    </source>
</evidence>
<dbReference type="Pfam" id="PF10261">
    <property type="entry name" value="FIT"/>
    <property type="match status" value="1"/>
</dbReference>
<dbReference type="GO" id="GO:0010945">
    <property type="term" value="F:coenzyme A diphosphatase activity"/>
    <property type="evidence" value="ECO:0007669"/>
    <property type="project" value="InterPro"/>
</dbReference>
<feature type="region of interest" description="Disordered" evidence="8">
    <location>
        <begin position="1"/>
        <end position="44"/>
    </location>
</feature>
<keyword evidence="2 9" id="KW-0812">Transmembrane</keyword>
<dbReference type="AlphaFoldDB" id="A0A6J0CD12"/>
<accession>A0A6J0CD12</accession>
<keyword evidence="6" id="KW-0443">Lipid metabolism</keyword>
<dbReference type="InterPro" id="IPR019388">
    <property type="entry name" value="FIT"/>
</dbReference>
<gene>
    <name evidence="11" type="primary">LOC107227770</name>
</gene>
<feature type="transmembrane region" description="Helical" evidence="9">
    <location>
        <begin position="264"/>
        <end position="290"/>
    </location>
</feature>
<name>A0A6J0CD12_NEOLC</name>
<evidence type="ECO:0000256" key="4">
    <source>
        <dbReference type="ARBA" id="ARBA00022824"/>
    </source>
</evidence>
<dbReference type="Proteomes" id="UP000829291">
    <property type="component" value="Chromosome 3"/>
</dbReference>
<dbReference type="GeneID" id="107227770"/>
<dbReference type="GO" id="GO:0008654">
    <property type="term" value="P:phospholipid biosynthetic process"/>
    <property type="evidence" value="ECO:0007669"/>
    <property type="project" value="TreeGrafter"/>
</dbReference>
<evidence type="ECO:0000256" key="7">
    <source>
        <dbReference type="ARBA" id="ARBA00023136"/>
    </source>
</evidence>
<dbReference type="InParanoid" id="A0A6J0CD12"/>
<keyword evidence="5 9" id="KW-1133">Transmembrane helix</keyword>
<evidence type="ECO:0000256" key="8">
    <source>
        <dbReference type="SAM" id="MobiDB-lite"/>
    </source>
</evidence>
<protein>
    <submittedName>
        <fullName evidence="11">Acyl-coenzyme A diphosphatase FITM2</fullName>
    </submittedName>
</protein>
<evidence type="ECO:0000256" key="2">
    <source>
        <dbReference type="ARBA" id="ARBA00022692"/>
    </source>
</evidence>
<sequence>MATGKRRPLHPSTGGSGIPSSANLNFRPNVNTEDRGGTRPTSTPSSVGLVLVTMLIHVCKKWLLFDTRLRVAFYCGALFLVSIVADFIPMPRTYFSRTDTFFNQFFVKWAWGWLLSVIIPWVTLTAYTLGCGRRVILAKHLGRAIFATVAWFMWTTTFRMIENHFGRCLNTRDPQLQSRFTCLQAGRFWSGLDISGHTFILVYSSLILAEEGSTLIGWEGISDLIMREEHNRNTMAEATSRPLRTLSTSDLAFLKKTHQALTPYLRALFVAMTLQQLLWDLMLSTTILYFHSMVEKLLGGLAAILTWYITYHWWYKLPKMSLSAPSEGLFKYNDLKPTRDPAAARARRGTLNGSGPRFMGMPLRTSQEYTEFQSPTRQSEAEPVN</sequence>
<dbReference type="FunCoup" id="A0A6J0CD12">
    <property type="interactions" value="355"/>
</dbReference>
<evidence type="ECO:0000256" key="3">
    <source>
        <dbReference type="ARBA" id="ARBA00022801"/>
    </source>
</evidence>
<dbReference type="KEGG" id="nlo:107227770"/>
<feature type="transmembrane region" description="Helical" evidence="9">
    <location>
        <begin position="71"/>
        <end position="90"/>
    </location>
</feature>
<organism evidence="11">
    <name type="scientific">Neodiprion lecontei</name>
    <name type="common">Redheaded pine sawfly</name>
    <dbReference type="NCBI Taxonomy" id="441921"/>
    <lineage>
        <taxon>Eukaryota</taxon>
        <taxon>Metazoa</taxon>
        <taxon>Ecdysozoa</taxon>
        <taxon>Arthropoda</taxon>
        <taxon>Hexapoda</taxon>
        <taxon>Insecta</taxon>
        <taxon>Pterygota</taxon>
        <taxon>Neoptera</taxon>
        <taxon>Endopterygota</taxon>
        <taxon>Hymenoptera</taxon>
        <taxon>Tenthredinoidea</taxon>
        <taxon>Diprionidae</taxon>
        <taxon>Diprioninae</taxon>
        <taxon>Neodiprion</taxon>
    </lineage>
</organism>
<dbReference type="GO" id="GO:0019915">
    <property type="term" value="P:lipid storage"/>
    <property type="evidence" value="ECO:0007669"/>
    <property type="project" value="InterPro"/>
</dbReference>
<dbReference type="HAMAP" id="MF_03230">
    <property type="entry name" value="FITM2"/>
    <property type="match status" value="1"/>
</dbReference>
<proteinExistence type="inferred from homology"/>
<dbReference type="CTD" id="38596"/>
<dbReference type="PANTHER" id="PTHR23129">
    <property type="entry name" value="ACYL-COENZYME A DIPHOSPHATASE FITM2"/>
    <property type="match status" value="1"/>
</dbReference>
<dbReference type="PANTHER" id="PTHR23129:SF0">
    <property type="entry name" value="ACYL-COENZYME A DIPHOSPHATASE FITM2"/>
    <property type="match status" value="1"/>
</dbReference>
<keyword evidence="10" id="KW-1185">Reference proteome</keyword>
<keyword evidence="3" id="KW-0378">Hydrolase</keyword>
<dbReference type="GO" id="GO:0005789">
    <property type="term" value="C:endoplasmic reticulum membrane"/>
    <property type="evidence" value="ECO:0007669"/>
    <property type="project" value="UniProtKB-SubCell"/>
</dbReference>
<feature type="transmembrane region" description="Helical" evidence="9">
    <location>
        <begin position="110"/>
        <end position="129"/>
    </location>
</feature>
<feature type="transmembrane region" description="Helical" evidence="9">
    <location>
        <begin position="141"/>
        <end position="161"/>
    </location>
</feature>
<dbReference type="InterPro" id="IPR046401">
    <property type="entry name" value="FITM1/2"/>
</dbReference>
<comment type="subcellular location">
    <subcellularLocation>
        <location evidence="1">Endoplasmic reticulum membrane</location>
        <topology evidence="1">Multi-pass membrane protein</topology>
    </subcellularLocation>
</comment>
<dbReference type="OrthoDB" id="5579088at2759"/>
<evidence type="ECO:0000256" key="1">
    <source>
        <dbReference type="ARBA" id="ARBA00004477"/>
    </source>
</evidence>
<keyword evidence="7 9" id="KW-0472">Membrane</keyword>
<reference evidence="11" key="1">
    <citation type="submission" date="2025-08" db="UniProtKB">
        <authorList>
            <consortium name="RefSeq"/>
        </authorList>
    </citation>
    <scope>IDENTIFICATION</scope>
    <source>
        <tissue evidence="11">Thorax and Abdomen</tissue>
    </source>
</reference>
<evidence type="ECO:0000313" key="11">
    <source>
        <dbReference type="RefSeq" id="XP_015524497.1"/>
    </source>
</evidence>
<dbReference type="GO" id="GO:0034389">
    <property type="term" value="P:lipid droplet organization"/>
    <property type="evidence" value="ECO:0007669"/>
    <property type="project" value="InterPro"/>
</dbReference>